<name>A0ACA9L739_9GLOM</name>
<keyword evidence="2" id="KW-1185">Reference proteome</keyword>
<evidence type="ECO:0000313" key="2">
    <source>
        <dbReference type="Proteomes" id="UP000789860"/>
    </source>
</evidence>
<reference evidence="1" key="1">
    <citation type="submission" date="2021-06" db="EMBL/GenBank/DDBJ databases">
        <authorList>
            <person name="Kallberg Y."/>
            <person name="Tangrot J."/>
            <person name="Rosling A."/>
        </authorList>
    </citation>
    <scope>NUCLEOTIDE SEQUENCE</scope>
    <source>
        <strain evidence="1">AU212A</strain>
    </source>
</reference>
<gene>
    <name evidence="1" type="ORF">SCALOS_LOCUS3805</name>
</gene>
<sequence>MIQFLPNELQIQILNDVINYSNFEYFCILRTVCKKWNTFIPLIIYDVVISRLNSGLKLEFTDWNETKWSKEIPPTYDDYTKTFTFLFDTDYKISDRKNAIFRRNRRKKIDFIAFVENTKNLLITTKFGIIFGKIAWPKFINGDTYKHDFDRQNNVCFKRITKNTNLSYLKLSSFTIAAWKLYYILDCIQVDGNFIKLKKGFQYFCKDSYFYEVPDYL</sequence>
<accession>A0ACA9L739</accession>
<protein>
    <submittedName>
        <fullName evidence="1">8688_t:CDS:1</fullName>
    </submittedName>
</protein>
<evidence type="ECO:0000313" key="1">
    <source>
        <dbReference type="EMBL" id="CAG8514597.1"/>
    </source>
</evidence>
<dbReference type="Proteomes" id="UP000789860">
    <property type="component" value="Unassembled WGS sequence"/>
</dbReference>
<proteinExistence type="predicted"/>
<comment type="caution">
    <text evidence="1">The sequence shown here is derived from an EMBL/GenBank/DDBJ whole genome shotgun (WGS) entry which is preliminary data.</text>
</comment>
<dbReference type="EMBL" id="CAJVPM010004555">
    <property type="protein sequence ID" value="CAG8514597.1"/>
    <property type="molecule type" value="Genomic_DNA"/>
</dbReference>
<organism evidence="1 2">
    <name type="scientific">Scutellospora calospora</name>
    <dbReference type="NCBI Taxonomy" id="85575"/>
    <lineage>
        <taxon>Eukaryota</taxon>
        <taxon>Fungi</taxon>
        <taxon>Fungi incertae sedis</taxon>
        <taxon>Mucoromycota</taxon>
        <taxon>Glomeromycotina</taxon>
        <taxon>Glomeromycetes</taxon>
        <taxon>Diversisporales</taxon>
        <taxon>Gigasporaceae</taxon>
        <taxon>Scutellospora</taxon>
    </lineage>
</organism>